<keyword evidence="3" id="KW-1185">Reference proteome</keyword>
<dbReference type="EMBL" id="KK100393">
    <property type="protein sequence ID" value="KIZ06282.1"/>
    <property type="molecule type" value="Genomic_DNA"/>
</dbReference>
<dbReference type="GeneID" id="25734563"/>
<evidence type="ECO:0000313" key="3">
    <source>
        <dbReference type="Proteomes" id="UP000054498"/>
    </source>
</evidence>
<dbReference type="AlphaFoldDB" id="A0A0D2N179"/>
<gene>
    <name evidence="2" type="ORF">MNEG_1685</name>
</gene>
<accession>A0A0D2N179</accession>
<name>A0A0D2N179_9CHLO</name>
<organism evidence="2 3">
    <name type="scientific">Monoraphidium neglectum</name>
    <dbReference type="NCBI Taxonomy" id="145388"/>
    <lineage>
        <taxon>Eukaryota</taxon>
        <taxon>Viridiplantae</taxon>
        <taxon>Chlorophyta</taxon>
        <taxon>core chlorophytes</taxon>
        <taxon>Chlorophyceae</taxon>
        <taxon>CS clade</taxon>
        <taxon>Sphaeropleales</taxon>
        <taxon>Selenastraceae</taxon>
        <taxon>Monoraphidium</taxon>
    </lineage>
</organism>
<proteinExistence type="predicted"/>
<dbReference type="KEGG" id="mng:MNEG_1685"/>
<reference evidence="2 3" key="1">
    <citation type="journal article" date="2013" name="BMC Genomics">
        <title>Reconstruction of the lipid metabolism for the microalga Monoraphidium neglectum from its genome sequence reveals characteristics suitable for biofuel production.</title>
        <authorList>
            <person name="Bogen C."/>
            <person name="Al-Dilaimi A."/>
            <person name="Albersmeier A."/>
            <person name="Wichmann J."/>
            <person name="Grundmann M."/>
            <person name="Rupp O."/>
            <person name="Lauersen K.J."/>
            <person name="Blifernez-Klassen O."/>
            <person name="Kalinowski J."/>
            <person name="Goesmann A."/>
            <person name="Mussgnug J.H."/>
            <person name="Kruse O."/>
        </authorList>
    </citation>
    <scope>NUCLEOTIDE SEQUENCE [LARGE SCALE GENOMIC DNA]</scope>
    <source>
        <strain evidence="2 3">SAG 48.87</strain>
    </source>
</reference>
<feature type="signal peptide" evidence="1">
    <location>
        <begin position="1"/>
        <end position="45"/>
    </location>
</feature>
<keyword evidence="1" id="KW-0732">Signal</keyword>
<feature type="chain" id="PRO_5002248246" description="Transmembrane protein" evidence="1">
    <location>
        <begin position="46"/>
        <end position="145"/>
    </location>
</feature>
<dbReference type="RefSeq" id="XP_013905301.1">
    <property type="nucleotide sequence ID" value="XM_014049847.1"/>
</dbReference>
<evidence type="ECO:0000256" key="1">
    <source>
        <dbReference type="SAM" id="SignalP"/>
    </source>
</evidence>
<dbReference type="Proteomes" id="UP000054498">
    <property type="component" value="Unassembled WGS sequence"/>
</dbReference>
<evidence type="ECO:0000313" key="2">
    <source>
        <dbReference type="EMBL" id="KIZ06282.1"/>
    </source>
</evidence>
<protein>
    <recommendedName>
        <fullName evidence="4">Transmembrane protein</fullName>
    </recommendedName>
</protein>
<evidence type="ECO:0008006" key="4">
    <source>
        <dbReference type="Google" id="ProtNLM"/>
    </source>
</evidence>
<sequence>MGSPKHMCDWLYARLISCLHHCDIRRACVLLALCVLCAAAAGAAAAHSGADGAATWANAPRRALLDAKSAAATDAAKGEKSDKFFGAPLAGLAAATFQPWIYPSYPAYSYSPYGYYPYRGGYYPYRSGGYWGPRWYDRDDNWGKR</sequence>